<sequence>MDVIAALKCVSGIKESSFALCSACCKALRKDCVRLALLPLMTTGSIFLSLLRYSSTKSYSPGLTSFIFVRRVSNCARSFLNSSESKTRIMCDLPRPYAPIRIRARRADVDAVLSITSSMISIADIVGIKLFAFSSPYKS</sequence>
<dbReference type="EMBL" id="VSSQ01002120">
    <property type="protein sequence ID" value="MPM13445.1"/>
    <property type="molecule type" value="Genomic_DNA"/>
</dbReference>
<reference evidence="2" key="1">
    <citation type="submission" date="2019-08" db="EMBL/GenBank/DDBJ databases">
        <authorList>
            <person name="Kucharzyk K."/>
            <person name="Murdoch R.W."/>
            <person name="Higgins S."/>
            <person name="Loffler F."/>
        </authorList>
    </citation>
    <scope>NUCLEOTIDE SEQUENCE</scope>
</reference>
<evidence type="ECO:0000313" key="2">
    <source>
        <dbReference type="EMBL" id="MPM13445.1"/>
    </source>
</evidence>
<feature type="transmembrane region" description="Helical" evidence="1">
    <location>
        <begin position="111"/>
        <end position="133"/>
    </location>
</feature>
<comment type="caution">
    <text evidence="2">The sequence shown here is derived from an EMBL/GenBank/DDBJ whole genome shotgun (WGS) entry which is preliminary data.</text>
</comment>
<keyword evidence="1" id="KW-0812">Transmembrane</keyword>
<evidence type="ECO:0000256" key="1">
    <source>
        <dbReference type="SAM" id="Phobius"/>
    </source>
</evidence>
<accession>A0A644XB66</accession>
<organism evidence="2">
    <name type="scientific">bioreactor metagenome</name>
    <dbReference type="NCBI Taxonomy" id="1076179"/>
    <lineage>
        <taxon>unclassified sequences</taxon>
        <taxon>metagenomes</taxon>
        <taxon>ecological metagenomes</taxon>
    </lineage>
</organism>
<keyword evidence="1" id="KW-0472">Membrane</keyword>
<gene>
    <name evidence="2" type="ORF">SDC9_59802</name>
</gene>
<dbReference type="AlphaFoldDB" id="A0A644XB66"/>
<protein>
    <submittedName>
        <fullName evidence="2">Uncharacterized protein</fullName>
    </submittedName>
</protein>
<name>A0A644XB66_9ZZZZ</name>
<proteinExistence type="predicted"/>
<keyword evidence="1" id="KW-1133">Transmembrane helix</keyword>